<gene>
    <name evidence="7" type="ORF">FUA24_15350</name>
</gene>
<protein>
    <submittedName>
        <fullName evidence="7">Helix-turn-helix transcriptional regulator</fullName>
    </submittedName>
</protein>
<evidence type="ECO:0000256" key="5">
    <source>
        <dbReference type="SAM" id="SignalP"/>
    </source>
</evidence>
<dbReference type="SMART" id="SM00342">
    <property type="entry name" value="HTH_ARAC"/>
    <property type="match status" value="1"/>
</dbReference>
<dbReference type="GO" id="GO:0003700">
    <property type="term" value="F:DNA-binding transcription factor activity"/>
    <property type="evidence" value="ECO:0007669"/>
    <property type="project" value="InterPro"/>
</dbReference>
<dbReference type="OrthoDB" id="5492415at2"/>
<reference evidence="7 8" key="1">
    <citation type="submission" date="2019-08" db="EMBL/GenBank/DDBJ databases">
        <title>Seonamhaeicola sediminis sp. nov., isolated from marine sediment.</title>
        <authorList>
            <person name="Cao W.R."/>
        </authorList>
    </citation>
    <scope>NUCLEOTIDE SEQUENCE [LARGE SCALE GENOMIC DNA]</scope>
    <source>
        <strain evidence="7 8">B011</strain>
    </source>
</reference>
<evidence type="ECO:0000256" key="4">
    <source>
        <dbReference type="SAM" id="Phobius"/>
    </source>
</evidence>
<dbReference type="AlphaFoldDB" id="A0A5D0HTP7"/>
<dbReference type="InterPro" id="IPR020449">
    <property type="entry name" value="Tscrpt_reg_AraC-type_HTH"/>
</dbReference>
<keyword evidence="5" id="KW-0732">Signal</keyword>
<dbReference type="Gene3D" id="1.10.10.60">
    <property type="entry name" value="Homeodomain-like"/>
    <property type="match status" value="2"/>
</dbReference>
<organism evidence="7 8">
    <name type="scientific">Seonamhaeicola marinus</name>
    <dbReference type="NCBI Taxonomy" id="1912246"/>
    <lineage>
        <taxon>Bacteria</taxon>
        <taxon>Pseudomonadati</taxon>
        <taxon>Bacteroidota</taxon>
        <taxon>Flavobacteriia</taxon>
        <taxon>Flavobacteriales</taxon>
        <taxon>Flavobacteriaceae</taxon>
    </lineage>
</organism>
<feature type="transmembrane region" description="Helical" evidence="4">
    <location>
        <begin position="224"/>
        <end position="246"/>
    </location>
</feature>
<feature type="signal peptide" evidence="5">
    <location>
        <begin position="1"/>
        <end position="24"/>
    </location>
</feature>
<feature type="transmembrane region" description="Helical" evidence="4">
    <location>
        <begin position="266"/>
        <end position="287"/>
    </location>
</feature>
<dbReference type="PANTHER" id="PTHR43280">
    <property type="entry name" value="ARAC-FAMILY TRANSCRIPTIONAL REGULATOR"/>
    <property type="match status" value="1"/>
</dbReference>
<dbReference type="Proteomes" id="UP000323930">
    <property type="component" value="Unassembled WGS sequence"/>
</dbReference>
<feature type="transmembrane region" description="Helical" evidence="4">
    <location>
        <begin position="336"/>
        <end position="358"/>
    </location>
</feature>
<feature type="chain" id="PRO_5023110812" evidence="5">
    <location>
        <begin position="25"/>
        <end position="498"/>
    </location>
</feature>
<accession>A0A5D0HTP7</accession>
<evidence type="ECO:0000256" key="1">
    <source>
        <dbReference type="ARBA" id="ARBA00023015"/>
    </source>
</evidence>
<dbReference type="RefSeq" id="WP_148543885.1">
    <property type="nucleotide sequence ID" value="NZ_VSDQ01000679.1"/>
</dbReference>
<evidence type="ECO:0000313" key="7">
    <source>
        <dbReference type="EMBL" id="TYA74688.1"/>
    </source>
</evidence>
<proteinExistence type="predicted"/>
<dbReference type="EMBL" id="VSDQ01000679">
    <property type="protein sequence ID" value="TYA74688.1"/>
    <property type="molecule type" value="Genomic_DNA"/>
</dbReference>
<keyword evidence="2" id="KW-0238">DNA-binding</keyword>
<feature type="transmembrane region" description="Helical" evidence="4">
    <location>
        <begin position="163"/>
        <end position="182"/>
    </location>
</feature>
<comment type="caution">
    <text evidence="7">The sequence shown here is derived from an EMBL/GenBank/DDBJ whole genome shotgun (WGS) entry which is preliminary data.</text>
</comment>
<evidence type="ECO:0000256" key="3">
    <source>
        <dbReference type="ARBA" id="ARBA00023163"/>
    </source>
</evidence>
<name>A0A5D0HTP7_9FLAO</name>
<keyword evidence="1" id="KW-0805">Transcription regulation</keyword>
<dbReference type="Pfam" id="PF12833">
    <property type="entry name" value="HTH_18"/>
    <property type="match status" value="1"/>
</dbReference>
<keyword evidence="4" id="KW-0472">Membrane</keyword>
<keyword evidence="4" id="KW-1133">Transmembrane helix</keyword>
<dbReference type="InterPro" id="IPR018060">
    <property type="entry name" value="HTH_AraC"/>
</dbReference>
<dbReference type="GO" id="GO:0043565">
    <property type="term" value="F:sequence-specific DNA binding"/>
    <property type="evidence" value="ECO:0007669"/>
    <property type="project" value="InterPro"/>
</dbReference>
<feature type="transmembrane region" description="Helical" evidence="4">
    <location>
        <begin position="308"/>
        <end position="330"/>
    </location>
</feature>
<keyword evidence="4" id="KW-0812">Transmembrane</keyword>
<dbReference type="SUPFAM" id="SSF46689">
    <property type="entry name" value="Homeodomain-like"/>
    <property type="match status" value="1"/>
</dbReference>
<sequence length="498" mass="58056">MFKSIKQKVFIVSFSLLFCLKASGFSLGETRSFQIDSLIQEKSINSDMTQLELLILYQEAWAQKHKDSIGIFKNLALLNAELEQPEDALLFTEKYIHNTLDLSILEDVSYESLKGTSQYEVLDKKYKPQIGVLAFIYFCVALIGFYFMVVMNFIKNVNGHAKLFMGCFIGVNALFILEFVLFMTNVQYQFPHTYRMASIVALLFGPFLFFYFKSIVENHKFRLVDCLHFLPFVIFVILFIPLYILSSEEKLKMMLGLNPLNKTYDIIIFVSKIVSLSVYAFFTKKMLFSNEEGVNKHDDETWKWKRNVYVFHMAYIISYLIYGLSIFNLLGAWSEVIYYLQITIMSVTVVYIAHNAYLQPDIFKRQADKLIEKYQKSGLTNALSEELKQNLINLFINDKIYKENAISLEILSNKLNTTRHNTSQIINEHFNMNFFELINKFRIKEAVNMFKDDVHGSLNIIDVAYEVGYNNKVTFNKAFKKEMSVTPSEYIQSITRNS</sequence>
<feature type="transmembrane region" description="Helical" evidence="4">
    <location>
        <begin position="130"/>
        <end position="151"/>
    </location>
</feature>
<feature type="transmembrane region" description="Helical" evidence="4">
    <location>
        <begin position="194"/>
        <end position="212"/>
    </location>
</feature>
<dbReference type="PANTHER" id="PTHR43280:SF29">
    <property type="entry name" value="ARAC-FAMILY TRANSCRIPTIONAL REGULATOR"/>
    <property type="match status" value="1"/>
</dbReference>
<keyword evidence="3" id="KW-0804">Transcription</keyword>
<feature type="domain" description="HTH araC/xylS-type" evidence="6">
    <location>
        <begin position="390"/>
        <end position="493"/>
    </location>
</feature>
<evidence type="ECO:0000256" key="2">
    <source>
        <dbReference type="ARBA" id="ARBA00023125"/>
    </source>
</evidence>
<keyword evidence="8" id="KW-1185">Reference proteome</keyword>
<dbReference type="PROSITE" id="PS01124">
    <property type="entry name" value="HTH_ARAC_FAMILY_2"/>
    <property type="match status" value="1"/>
</dbReference>
<dbReference type="InterPro" id="IPR009057">
    <property type="entry name" value="Homeodomain-like_sf"/>
</dbReference>
<evidence type="ECO:0000259" key="6">
    <source>
        <dbReference type="PROSITE" id="PS01124"/>
    </source>
</evidence>
<dbReference type="PRINTS" id="PR00032">
    <property type="entry name" value="HTHARAC"/>
</dbReference>
<evidence type="ECO:0000313" key="8">
    <source>
        <dbReference type="Proteomes" id="UP000323930"/>
    </source>
</evidence>